<organism evidence="5 6">
    <name type="scientific">Paenibacillus arenilitoris</name>
    <dbReference type="NCBI Taxonomy" id="2772299"/>
    <lineage>
        <taxon>Bacteria</taxon>
        <taxon>Bacillati</taxon>
        <taxon>Bacillota</taxon>
        <taxon>Bacilli</taxon>
        <taxon>Bacillales</taxon>
        <taxon>Paenibacillaceae</taxon>
        <taxon>Paenibacillus</taxon>
    </lineage>
</organism>
<dbReference type="SUPFAM" id="SSF55816">
    <property type="entry name" value="5'-nucleotidase (syn. UDP-sugar hydrolase), C-terminal domain"/>
    <property type="match status" value="1"/>
</dbReference>
<dbReference type="PANTHER" id="PTHR11575">
    <property type="entry name" value="5'-NUCLEOTIDASE-RELATED"/>
    <property type="match status" value="1"/>
</dbReference>
<keyword evidence="2" id="KW-0547">Nucleotide-binding</keyword>
<dbReference type="InterPro" id="IPR008334">
    <property type="entry name" value="5'-Nucleotdase_C"/>
</dbReference>
<dbReference type="InterPro" id="IPR029052">
    <property type="entry name" value="Metallo-depent_PP-like"/>
</dbReference>
<dbReference type="Gene3D" id="3.60.21.10">
    <property type="match status" value="1"/>
</dbReference>
<dbReference type="PRINTS" id="PR01607">
    <property type="entry name" value="APYRASEFAMLY"/>
</dbReference>
<comment type="caution">
    <text evidence="5">The sequence shown here is derived from an EMBL/GenBank/DDBJ whole genome shotgun (WGS) entry which is preliminary data.</text>
</comment>
<accession>A0A927H9B7</accession>
<proteinExistence type="inferred from homology"/>
<dbReference type="InterPro" id="IPR006179">
    <property type="entry name" value="5_nucleotidase/apyrase"/>
</dbReference>
<dbReference type="CDD" id="cd00845">
    <property type="entry name" value="MPP_UshA_N_like"/>
    <property type="match status" value="1"/>
</dbReference>
<name>A0A927H9B7_9BACL</name>
<gene>
    <name evidence="5" type="ORF">IDH41_28705</name>
</gene>
<keyword evidence="1" id="KW-0732">Signal</keyword>
<dbReference type="GO" id="GO:0008768">
    <property type="term" value="F:UDP-sugar diphosphatase activity"/>
    <property type="evidence" value="ECO:0007669"/>
    <property type="project" value="TreeGrafter"/>
</dbReference>
<protein>
    <submittedName>
        <fullName evidence="5">Bifunctional metallophosphatase/5'-nucleotidase</fullName>
    </submittedName>
</protein>
<evidence type="ECO:0000256" key="2">
    <source>
        <dbReference type="RuleBase" id="RU362119"/>
    </source>
</evidence>
<comment type="similarity">
    <text evidence="2">Belongs to the 5'-nucleotidase family.</text>
</comment>
<dbReference type="Proteomes" id="UP000632125">
    <property type="component" value="Unassembled WGS sequence"/>
</dbReference>
<dbReference type="InterPro" id="IPR036907">
    <property type="entry name" value="5'-Nucleotdase_C_sf"/>
</dbReference>
<evidence type="ECO:0000313" key="5">
    <source>
        <dbReference type="EMBL" id="MBD2872568.1"/>
    </source>
</evidence>
<dbReference type="EMBL" id="JACXIY010000052">
    <property type="protein sequence ID" value="MBD2872568.1"/>
    <property type="molecule type" value="Genomic_DNA"/>
</dbReference>
<feature type="domain" description="5'-Nucleotidase C-terminal" evidence="4">
    <location>
        <begin position="290"/>
        <end position="427"/>
    </location>
</feature>
<dbReference type="Pfam" id="PF02872">
    <property type="entry name" value="5_nucleotid_C"/>
    <property type="match status" value="1"/>
</dbReference>
<dbReference type="GO" id="GO:0008253">
    <property type="term" value="F:5'-nucleotidase activity"/>
    <property type="evidence" value="ECO:0007669"/>
    <property type="project" value="TreeGrafter"/>
</dbReference>
<keyword evidence="6" id="KW-1185">Reference proteome</keyword>
<feature type="domain" description="Calcineurin-like phosphoesterase" evidence="3">
    <location>
        <begin position="12"/>
        <end position="208"/>
    </location>
</feature>
<evidence type="ECO:0000259" key="3">
    <source>
        <dbReference type="Pfam" id="PF00149"/>
    </source>
</evidence>
<keyword evidence="2" id="KW-0378">Hydrolase</keyword>
<dbReference type="RefSeq" id="WP_190867372.1">
    <property type="nucleotide sequence ID" value="NZ_JACXIY010000052.1"/>
</dbReference>
<dbReference type="GO" id="GO:0030288">
    <property type="term" value="C:outer membrane-bounded periplasmic space"/>
    <property type="evidence" value="ECO:0007669"/>
    <property type="project" value="TreeGrafter"/>
</dbReference>
<reference evidence="5" key="1">
    <citation type="submission" date="2020-09" db="EMBL/GenBank/DDBJ databases">
        <title>A novel bacterium of genus Paenibacillus, isolated from South China Sea.</title>
        <authorList>
            <person name="Huang H."/>
            <person name="Mo K."/>
            <person name="Hu Y."/>
        </authorList>
    </citation>
    <scope>NUCLEOTIDE SEQUENCE</scope>
    <source>
        <strain evidence="5">IB182493</strain>
    </source>
</reference>
<dbReference type="GO" id="GO:0009166">
    <property type="term" value="P:nucleotide catabolic process"/>
    <property type="evidence" value="ECO:0007669"/>
    <property type="project" value="InterPro"/>
</dbReference>
<dbReference type="InterPro" id="IPR004843">
    <property type="entry name" value="Calcineurin-like_PHP"/>
</dbReference>
<dbReference type="PANTHER" id="PTHR11575:SF23">
    <property type="entry name" value="5-NUCLEOTIDASE FAMILY PROTEIN"/>
    <property type="match status" value="1"/>
</dbReference>
<dbReference type="SUPFAM" id="SSF56300">
    <property type="entry name" value="Metallo-dependent phosphatases"/>
    <property type="match status" value="1"/>
</dbReference>
<evidence type="ECO:0000259" key="4">
    <source>
        <dbReference type="Pfam" id="PF02872"/>
    </source>
</evidence>
<dbReference type="AlphaFoldDB" id="A0A927H9B7"/>
<sequence>MSDRIRSGVVLIHSNDIHSRLENAAKIAAFIAEERRFAGSDRVIAVDCGDHMDRMRVETEGSDGIVNVELLNAAGYEAVTLGNNEGLTYSYRAIAEAYASRAKFAVVCANMKIAATGEPPEWLLPSTVIEKNGLRLGFIGVTAAFSEFYSLLGWESTDPFEAIREQAALLRGCADVIVVMSHLGIASDRQIAERVGGIDLILGAHTHHLLEEPLVIGGTTICAAGKYGEYVGRVEIGLDPISARPVFRAACVPTAAMAEHPEAAAIIGGFREAGARRLSRVIARLDAPLPASAERETPLGNLLAAGLRGWTDADIGIVNAGQLLGGLAQGDVTAGELHALCPSPINPCRMLIAGKHIRAALEQSLLPEFIRKPIKGYGFRGEVLGTLAVDGMTVEYDSSRPAMERITEARVNGEPLDDEALYAVGSIDMFSFKAGYETLASAESVQYYLPEFIRDVIASQLQNREALEDCGLKRFTDRFALRG</sequence>
<dbReference type="Pfam" id="PF00149">
    <property type="entry name" value="Metallophos"/>
    <property type="match status" value="1"/>
</dbReference>
<evidence type="ECO:0000313" key="6">
    <source>
        <dbReference type="Proteomes" id="UP000632125"/>
    </source>
</evidence>
<dbReference type="GO" id="GO:0000166">
    <property type="term" value="F:nucleotide binding"/>
    <property type="evidence" value="ECO:0007669"/>
    <property type="project" value="UniProtKB-KW"/>
</dbReference>
<dbReference type="Gene3D" id="3.90.780.10">
    <property type="entry name" value="5'-Nucleotidase, C-terminal domain"/>
    <property type="match status" value="1"/>
</dbReference>
<evidence type="ECO:0000256" key="1">
    <source>
        <dbReference type="ARBA" id="ARBA00022729"/>
    </source>
</evidence>